<sequence length="657" mass="71328">MKKVLTALTLSGACAAILFAQDAVKVPVAPDTESIEIPKPVNRNEPALPDPVPESVSEELSVSEAALAIDTNLVTESEAAADPAIEPEPVTDIEPETAVVVEEDAEEPPVETVEIGIMDDMTAGAEISGGLISLSLKDVELQDVVRLFSRLSNANIIVPDMLDEENPKRVDVNLDNVEWKPALKAILDTHGLELVEKIPGSEVYSIRERSADAPEPMEIKVFKLNYATVNEVVAMVDLLVKKDGGQISTYPARNSIVAQGTAKMINDLEQIVQAVDLPREQVFIEAKFLELSDSASEQLGIDWNVLGGYSVGAGGISGNYAYDESRADNENYFKDIAGRPFEKLEEAPDNALWLEDPNNPGQYSLYDGTTYYARPGNDSSLHRLFGLIPTTESIDSSVVGKTLAATLNADDFNVVLSALKEMSGARVVSNPKIIVANEETASIHIGAKKPNIKGVIQTAGDSQSTTVYSLDETEPYFEDGVRVEVTPTINTEDNITVRIQPTLDRLDSDPTLAPDGTAFWGKSTKTIETVFGLEDGQTAAIGGLTEATKSDVDRKVPLLGDLPYIGRLFSYSSKNSQQVETIIFVTVGMANPHSLAFETGLPEDSSLAMRHRAEASTERAIKQEELKILQAVESDRLQERLTKLREAEEKRVESLNE</sequence>
<evidence type="ECO:0000256" key="4">
    <source>
        <dbReference type="RuleBase" id="RU004003"/>
    </source>
</evidence>
<dbReference type="InterPro" id="IPR004845">
    <property type="entry name" value="T2SS_GspD_CS"/>
</dbReference>
<evidence type="ECO:0000256" key="2">
    <source>
        <dbReference type="ARBA" id="ARBA00022729"/>
    </source>
</evidence>
<comment type="similarity">
    <text evidence="4">Belongs to the bacterial secretin family.</text>
</comment>
<evidence type="ECO:0000313" key="9">
    <source>
        <dbReference type="EMBL" id="QHI70826.1"/>
    </source>
</evidence>
<dbReference type="GO" id="GO:0009306">
    <property type="term" value="P:protein secretion"/>
    <property type="evidence" value="ECO:0007669"/>
    <property type="project" value="InterPro"/>
</dbReference>
<dbReference type="Pfam" id="PF03958">
    <property type="entry name" value="Secretin_N"/>
    <property type="match status" value="1"/>
</dbReference>
<organism evidence="9 10">
    <name type="scientific">Tichowtungia aerotolerans</name>
    <dbReference type="NCBI Taxonomy" id="2697043"/>
    <lineage>
        <taxon>Bacteria</taxon>
        <taxon>Pseudomonadati</taxon>
        <taxon>Kiritimatiellota</taxon>
        <taxon>Tichowtungiia</taxon>
        <taxon>Tichowtungiales</taxon>
        <taxon>Tichowtungiaceae</taxon>
        <taxon>Tichowtungia</taxon>
    </lineage>
</organism>
<dbReference type="InterPro" id="IPR004846">
    <property type="entry name" value="T2SS/T3SS_dom"/>
</dbReference>
<name>A0A6P1MGW6_9BACT</name>
<evidence type="ECO:0000256" key="1">
    <source>
        <dbReference type="ARBA" id="ARBA00004370"/>
    </source>
</evidence>
<feature type="domain" description="Type II/III secretion system secretin-like" evidence="7">
    <location>
        <begin position="418"/>
        <end position="586"/>
    </location>
</feature>
<feature type="signal peptide" evidence="6">
    <location>
        <begin position="1"/>
        <end position="20"/>
    </location>
</feature>
<dbReference type="InterPro" id="IPR051808">
    <property type="entry name" value="Type_IV_pilus_biogenesis"/>
</dbReference>
<reference evidence="9 10" key="1">
    <citation type="submission" date="2020-01" db="EMBL/GenBank/DDBJ databases">
        <title>Ponticoccus aerotolerans gen. nov., sp. nov., an anaerobic bacterium and proposal of Ponticoccusceae fam. nov., Ponticoccusles ord. nov. and Ponticoccuse classis nov. in the phylum Kiritimatiellaeota.</title>
        <authorList>
            <person name="Zhou L.Y."/>
            <person name="Du Z.J."/>
        </authorList>
    </citation>
    <scope>NUCLEOTIDE SEQUENCE [LARGE SCALE GENOMIC DNA]</scope>
    <source>
        <strain evidence="9 10">S-5007</strain>
    </source>
</reference>
<keyword evidence="3" id="KW-0472">Membrane</keyword>
<gene>
    <name evidence="9" type="ORF">GT409_15715</name>
</gene>
<evidence type="ECO:0000256" key="3">
    <source>
        <dbReference type="ARBA" id="ARBA00023136"/>
    </source>
</evidence>
<dbReference type="Gene3D" id="3.30.1370.120">
    <property type="match status" value="1"/>
</dbReference>
<proteinExistence type="inferred from homology"/>
<dbReference type="AlphaFoldDB" id="A0A6P1MGW6"/>
<feature type="chain" id="PRO_5026885312" evidence="6">
    <location>
        <begin position="21"/>
        <end position="657"/>
    </location>
</feature>
<dbReference type="KEGG" id="taer:GT409_15715"/>
<protein>
    <submittedName>
        <fullName evidence="9">Uncharacterized protein</fullName>
    </submittedName>
</protein>
<dbReference type="GO" id="GO:0009279">
    <property type="term" value="C:cell outer membrane"/>
    <property type="evidence" value="ECO:0007669"/>
    <property type="project" value="UniProtKB-SubCell"/>
</dbReference>
<evidence type="ECO:0000256" key="5">
    <source>
        <dbReference type="RuleBase" id="RU004004"/>
    </source>
</evidence>
<evidence type="ECO:0000256" key="6">
    <source>
        <dbReference type="SAM" id="SignalP"/>
    </source>
</evidence>
<evidence type="ECO:0000313" key="10">
    <source>
        <dbReference type="Proteomes" id="UP000464954"/>
    </source>
</evidence>
<dbReference type="InterPro" id="IPR038591">
    <property type="entry name" value="NolW-like_sf"/>
</dbReference>
<dbReference type="PANTHER" id="PTHR30604">
    <property type="entry name" value="PROTEIN TRANSPORT PROTEIN HOFQ"/>
    <property type="match status" value="1"/>
</dbReference>
<evidence type="ECO:0000259" key="7">
    <source>
        <dbReference type="Pfam" id="PF00263"/>
    </source>
</evidence>
<dbReference type="PROSITE" id="PS00875">
    <property type="entry name" value="T2SP_D"/>
    <property type="match status" value="1"/>
</dbReference>
<keyword evidence="10" id="KW-1185">Reference proteome</keyword>
<keyword evidence="2 6" id="KW-0732">Signal</keyword>
<dbReference type="Proteomes" id="UP000464954">
    <property type="component" value="Chromosome"/>
</dbReference>
<dbReference type="InterPro" id="IPR005644">
    <property type="entry name" value="NolW-like"/>
</dbReference>
<dbReference type="EMBL" id="CP047593">
    <property type="protein sequence ID" value="QHI70826.1"/>
    <property type="molecule type" value="Genomic_DNA"/>
</dbReference>
<dbReference type="PANTHER" id="PTHR30604:SF1">
    <property type="entry name" value="DNA UTILIZATION PROTEIN HOFQ"/>
    <property type="match status" value="1"/>
</dbReference>
<accession>A0A6P1MGW6</accession>
<comment type="subcellular location">
    <subcellularLocation>
        <location evidence="5">Cell outer membrane</location>
    </subcellularLocation>
    <subcellularLocation>
        <location evidence="1">Membrane</location>
    </subcellularLocation>
</comment>
<keyword evidence="5" id="KW-0813">Transport</keyword>
<dbReference type="Gene3D" id="3.30.1370.130">
    <property type="match status" value="1"/>
</dbReference>
<dbReference type="Pfam" id="PF00263">
    <property type="entry name" value="Secretin"/>
    <property type="match status" value="1"/>
</dbReference>
<feature type="domain" description="NolW-like" evidence="8">
    <location>
        <begin position="220"/>
        <end position="281"/>
    </location>
</feature>
<evidence type="ECO:0000259" key="8">
    <source>
        <dbReference type="Pfam" id="PF03958"/>
    </source>
</evidence>
<dbReference type="RefSeq" id="WP_160629998.1">
    <property type="nucleotide sequence ID" value="NZ_CP047593.1"/>
</dbReference>